<dbReference type="InterPro" id="IPR050958">
    <property type="entry name" value="Cell_Adh-Cytoskel_Orgn"/>
</dbReference>
<feature type="region of interest" description="Disordered" evidence="1">
    <location>
        <begin position="676"/>
        <end position="732"/>
    </location>
</feature>
<dbReference type="PROSITE" id="PS50835">
    <property type="entry name" value="IG_LIKE"/>
    <property type="match status" value="2"/>
</dbReference>
<dbReference type="GO" id="GO:0043025">
    <property type="term" value="C:neuronal cell body"/>
    <property type="evidence" value="ECO:0007669"/>
    <property type="project" value="TreeGrafter"/>
</dbReference>
<feature type="domain" description="Ig-like" evidence="2">
    <location>
        <begin position="376"/>
        <end position="453"/>
    </location>
</feature>
<organism evidence="3 4">
    <name type="scientific">Pocillopora meandrina</name>
    <dbReference type="NCBI Taxonomy" id="46732"/>
    <lineage>
        <taxon>Eukaryota</taxon>
        <taxon>Metazoa</taxon>
        <taxon>Cnidaria</taxon>
        <taxon>Anthozoa</taxon>
        <taxon>Hexacorallia</taxon>
        <taxon>Scleractinia</taxon>
        <taxon>Astrocoeniina</taxon>
        <taxon>Pocilloporidae</taxon>
        <taxon>Pocillopora</taxon>
    </lineage>
</organism>
<evidence type="ECO:0000256" key="1">
    <source>
        <dbReference type="SAM" id="MobiDB-lite"/>
    </source>
</evidence>
<feature type="compositionally biased region" description="Basic and acidic residues" evidence="1">
    <location>
        <begin position="714"/>
        <end position="723"/>
    </location>
</feature>
<dbReference type="Proteomes" id="UP001159428">
    <property type="component" value="Unassembled WGS sequence"/>
</dbReference>
<evidence type="ECO:0000313" key="4">
    <source>
        <dbReference type="Proteomes" id="UP001159428"/>
    </source>
</evidence>
<dbReference type="InterPro" id="IPR036179">
    <property type="entry name" value="Ig-like_dom_sf"/>
</dbReference>
<evidence type="ECO:0000259" key="2">
    <source>
        <dbReference type="PROSITE" id="PS50835"/>
    </source>
</evidence>
<reference evidence="3 4" key="1">
    <citation type="submission" date="2022-05" db="EMBL/GenBank/DDBJ databases">
        <authorList>
            <consortium name="Genoscope - CEA"/>
            <person name="William W."/>
        </authorList>
    </citation>
    <scope>NUCLEOTIDE SEQUENCE [LARGE SCALE GENOMIC DNA]</scope>
</reference>
<sequence>MASVNITSALNKIGLTRFGGIFLWLILHRQFVATTVLWTKPAPSWTQTDSNDIRTVDIQVLKGSTHIHLSWNYTLSEGSDLKTTTFSINDGSSWNDIGVIYHADNDIVIYSKNNYRTRFNISDSNVATLILKKVTEDERATFQCKLSTLSNSWTYSILVNFTKRHLNWVERPLSVVAVERHNLTLRWTYMKILDLASSFREAEFTDLSSGEKTIAEKVLNTAPIVHTAYRPRFHVDYIQDTMASITIVGLKRSDRGRYRFDVKTLREDINELNTLSSILELTVHYAANMTNVSDHQTVQEGSYLQLLCQAFGNPTPNITWTKVLENSNDSKVLHHGTHWNLTKINRTASGLYNCTADNGIGNPVWRLIKVNVTYSAKVVKLAREHHVSVQRSVRLHCEAEGNPPPAYTWFPCDSQTQVCHESTLTVSNALNYAVYSCNVANVLGNDTRETKVVDSDIVVNSVYSRQCDKCDTLSESVLWKNLEQKIEDLFKNEGYRSTELTNYRCGSVIVDLALKFNSSVKEEKVLSMLKDSSENGGLKELGVKASEIVGWRPGRPTEGPNSSTYGTKSTENACNVTLTPLSFHLPRFGSIFNYGIFFYFYPPPPTPRGEKVHVKVKAATKAVFLDFEHTCPMLLCKSSWCRLHQKLRETRLKFVPGILFTLGDNTRDDEAVDMSTTSRYVKNGPHHSDKPSSRRESIEDDPFIAASTYSQNSVDRRDRKRDSSVNYGYQPDGRELRLKPTFLIHMMPYKANRTEFS</sequence>
<dbReference type="PANTHER" id="PTHR45080:SF33">
    <property type="entry name" value="IG-LIKE DOMAIN-CONTAINING PROTEIN"/>
    <property type="match status" value="1"/>
</dbReference>
<dbReference type="Pfam" id="PF13927">
    <property type="entry name" value="Ig_3"/>
    <property type="match status" value="2"/>
</dbReference>
<dbReference type="InterPro" id="IPR003599">
    <property type="entry name" value="Ig_sub"/>
</dbReference>
<protein>
    <recommendedName>
        <fullName evidence="2">Ig-like domain-containing protein</fullName>
    </recommendedName>
</protein>
<keyword evidence="4" id="KW-1185">Reference proteome</keyword>
<dbReference type="GO" id="GO:0050808">
    <property type="term" value="P:synapse organization"/>
    <property type="evidence" value="ECO:0007669"/>
    <property type="project" value="TreeGrafter"/>
</dbReference>
<dbReference type="GO" id="GO:0005886">
    <property type="term" value="C:plasma membrane"/>
    <property type="evidence" value="ECO:0007669"/>
    <property type="project" value="TreeGrafter"/>
</dbReference>
<feature type="compositionally biased region" description="Basic and acidic residues" evidence="1">
    <location>
        <begin position="686"/>
        <end position="697"/>
    </location>
</feature>
<dbReference type="InterPro" id="IPR013783">
    <property type="entry name" value="Ig-like_fold"/>
</dbReference>
<dbReference type="Gene3D" id="2.60.40.10">
    <property type="entry name" value="Immunoglobulins"/>
    <property type="match status" value="3"/>
</dbReference>
<accession>A0AAU9Y0S9</accession>
<dbReference type="InterPro" id="IPR007110">
    <property type="entry name" value="Ig-like_dom"/>
</dbReference>
<dbReference type="AlphaFoldDB" id="A0AAU9Y0S9"/>
<dbReference type="SMART" id="SM00408">
    <property type="entry name" value="IGc2"/>
    <property type="match status" value="2"/>
</dbReference>
<name>A0AAU9Y0S9_9CNID</name>
<gene>
    <name evidence="3" type="ORF">PMEA_00035496</name>
</gene>
<dbReference type="EMBL" id="CALNXJ010000091">
    <property type="protein sequence ID" value="CAH3163237.1"/>
    <property type="molecule type" value="Genomic_DNA"/>
</dbReference>
<dbReference type="SUPFAM" id="SSF48726">
    <property type="entry name" value="Immunoglobulin"/>
    <property type="match status" value="2"/>
</dbReference>
<dbReference type="GO" id="GO:0007156">
    <property type="term" value="P:homophilic cell adhesion via plasma membrane adhesion molecules"/>
    <property type="evidence" value="ECO:0007669"/>
    <property type="project" value="TreeGrafter"/>
</dbReference>
<proteinExistence type="predicted"/>
<dbReference type="PANTHER" id="PTHR45080">
    <property type="entry name" value="CONTACTIN 5"/>
    <property type="match status" value="1"/>
</dbReference>
<feature type="domain" description="Ig-like" evidence="2">
    <location>
        <begin position="287"/>
        <end position="373"/>
    </location>
</feature>
<comment type="caution">
    <text evidence="3">The sequence shown here is derived from an EMBL/GenBank/DDBJ whole genome shotgun (WGS) entry which is preliminary data.</text>
</comment>
<dbReference type="InterPro" id="IPR003598">
    <property type="entry name" value="Ig_sub2"/>
</dbReference>
<dbReference type="GO" id="GO:0030424">
    <property type="term" value="C:axon"/>
    <property type="evidence" value="ECO:0007669"/>
    <property type="project" value="TreeGrafter"/>
</dbReference>
<dbReference type="GO" id="GO:0008046">
    <property type="term" value="F:axon guidance receptor activity"/>
    <property type="evidence" value="ECO:0007669"/>
    <property type="project" value="TreeGrafter"/>
</dbReference>
<dbReference type="SMART" id="SM00409">
    <property type="entry name" value="IG"/>
    <property type="match status" value="3"/>
</dbReference>
<evidence type="ECO:0000313" key="3">
    <source>
        <dbReference type="EMBL" id="CAH3163237.1"/>
    </source>
</evidence>